<dbReference type="Pfam" id="PF00072">
    <property type="entry name" value="Response_reg"/>
    <property type="match status" value="1"/>
</dbReference>
<dbReference type="AlphaFoldDB" id="A0A857DNJ7"/>
<dbReference type="GO" id="GO:0000160">
    <property type="term" value="P:phosphorelay signal transduction system"/>
    <property type="evidence" value="ECO:0007669"/>
    <property type="project" value="InterPro"/>
</dbReference>
<dbReference type="InterPro" id="IPR001789">
    <property type="entry name" value="Sig_transdc_resp-reg_receiver"/>
</dbReference>
<feature type="domain" description="Response regulatory" evidence="5">
    <location>
        <begin position="1"/>
        <end position="115"/>
    </location>
</feature>
<evidence type="ECO:0000259" key="5">
    <source>
        <dbReference type="PROSITE" id="PS50110"/>
    </source>
</evidence>
<organism evidence="6 7">
    <name type="scientific">Dehalobacter restrictus</name>
    <dbReference type="NCBI Taxonomy" id="55583"/>
    <lineage>
        <taxon>Bacteria</taxon>
        <taxon>Bacillati</taxon>
        <taxon>Bacillota</taxon>
        <taxon>Clostridia</taxon>
        <taxon>Eubacteriales</taxon>
        <taxon>Desulfitobacteriaceae</taxon>
        <taxon>Dehalobacter</taxon>
    </lineage>
</organism>
<dbReference type="InterPro" id="IPR011006">
    <property type="entry name" value="CheY-like_superfamily"/>
</dbReference>
<dbReference type="EMBL" id="CP046996">
    <property type="protein sequence ID" value="QHA01972.1"/>
    <property type="molecule type" value="Genomic_DNA"/>
</dbReference>
<comment type="function">
    <text evidence="3">May play the central regulatory role in sporulation. It may be an element of the effector pathway responsible for the activation of sporulation genes in response to nutritional stress. Spo0A may act in concert with spo0H (a sigma factor) to control the expression of some genes that are critical to the sporulation process.</text>
</comment>
<reference evidence="6 7" key="1">
    <citation type="submission" date="2019-12" db="EMBL/GenBank/DDBJ databases">
        <title>Sequence classification of anaerobic respiratory reductive dehalogenases: First we see many, then we see few.</title>
        <authorList>
            <person name="Molenda O."/>
            <person name="Puentes Jacome L.A."/>
            <person name="Cao X."/>
            <person name="Nesbo C.L."/>
            <person name="Tang S."/>
            <person name="Morson N."/>
            <person name="Patron J."/>
            <person name="Lomheim L."/>
            <person name="Wishart D.S."/>
            <person name="Edwards E.A."/>
        </authorList>
    </citation>
    <scope>NUCLEOTIDE SEQUENCE [LARGE SCALE GENOMIC DNA]</scope>
    <source>
        <strain evidence="6 7">12DCA</strain>
    </source>
</reference>
<dbReference type="CDD" id="cd00156">
    <property type="entry name" value="REC"/>
    <property type="match status" value="1"/>
</dbReference>
<dbReference type="Gene3D" id="3.40.50.2300">
    <property type="match status" value="1"/>
</dbReference>
<dbReference type="InterPro" id="IPR050595">
    <property type="entry name" value="Bact_response_regulator"/>
</dbReference>
<protein>
    <recommendedName>
        <fullName evidence="1">Stage 0 sporulation protein A homolog</fullName>
    </recommendedName>
</protein>
<gene>
    <name evidence="6" type="ORF">GQ588_14495</name>
</gene>
<evidence type="ECO:0000256" key="2">
    <source>
        <dbReference type="ARBA" id="ARBA00022553"/>
    </source>
</evidence>
<evidence type="ECO:0000313" key="7">
    <source>
        <dbReference type="Proteomes" id="UP000430508"/>
    </source>
</evidence>
<evidence type="ECO:0000256" key="4">
    <source>
        <dbReference type="PROSITE-ProRule" id="PRU00169"/>
    </source>
</evidence>
<proteinExistence type="predicted"/>
<dbReference type="SUPFAM" id="SSF52172">
    <property type="entry name" value="CheY-like"/>
    <property type="match status" value="1"/>
</dbReference>
<evidence type="ECO:0000313" key="6">
    <source>
        <dbReference type="EMBL" id="QHA01972.1"/>
    </source>
</evidence>
<evidence type="ECO:0000256" key="3">
    <source>
        <dbReference type="ARBA" id="ARBA00024867"/>
    </source>
</evidence>
<name>A0A857DNJ7_9FIRM</name>
<feature type="modified residue" description="4-aspartylphosphate" evidence="4">
    <location>
        <position position="49"/>
    </location>
</feature>
<keyword evidence="2 4" id="KW-0597">Phosphoprotein</keyword>
<evidence type="ECO:0000256" key="1">
    <source>
        <dbReference type="ARBA" id="ARBA00018672"/>
    </source>
</evidence>
<dbReference type="Proteomes" id="UP000430508">
    <property type="component" value="Chromosome"/>
</dbReference>
<dbReference type="PANTHER" id="PTHR44591:SF3">
    <property type="entry name" value="RESPONSE REGULATORY DOMAIN-CONTAINING PROTEIN"/>
    <property type="match status" value="1"/>
</dbReference>
<dbReference type="SMART" id="SM00448">
    <property type="entry name" value="REC"/>
    <property type="match status" value="1"/>
</dbReference>
<dbReference type="PANTHER" id="PTHR44591">
    <property type="entry name" value="STRESS RESPONSE REGULATOR PROTEIN 1"/>
    <property type="match status" value="1"/>
</dbReference>
<dbReference type="PROSITE" id="PS50110">
    <property type="entry name" value="RESPONSE_REGULATORY"/>
    <property type="match status" value="1"/>
</dbReference>
<sequence length="126" mass="13919">MVIDDDTSIANLLSTMLISNGYTPIIASNGYSALTMLKSCPHPTLILTDYSMPILNGCEFIEKVSVQKNLKDIPVIMISGSDIEERKLPKTTNFKGIIQKPFKINTVLDVIKHHAINHCDSSLYPA</sequence>
<accession>A0A857DNJ7</accession>